<accession>J9EFA3</accession>
<feature type="domain" description="RRM" evidence="5">
    <location>
        <begin position="140"/>
        <end position="208"/>
    </location>
</feature>
<dbReference type="InterPro" id="IPR000504">
    <property type="entry name" value="RRM_dom"/>
</dbReference>
<reference evidence="7" key="1">
    <citation type="submission" date="2012-08" db="EMBL/GenBank/DDBJ databases">
        <title>The Genome Sequence of Wuchereria bancrofti.</title>
        <authorList>
            <person name="Nutman T.B."/>
            <person name="Fink D.L."/>
            <person name="Russ C."/>
            <person name="Young S."/>
            <person name="Zeng Q."/>
            <person name="Koehrsen M."/>
            <person name="Alvarado L."/>
            <person name="Berlin A."/>
            <person name="Chapman S.B."/>
            <person name="Chen Z."/>
            <person name="Freedman E."/>
            <person name="Gellesch M."/>
            <person name="Goldberg J."/>
            <person name="Griggs A."/>
            <person name="Gujja S."/>
            <person name="Heilman E.R."/>
            <person name="Heiman D."/>
            <person name="Hepburn T."/>
            <person name="Howarth C."/>
            <person name="Jen D."/>
            <person name="Larson L."/>
            <person name="Lewis B."/>
            <person name="Mehta T."/>
            <person name="Park D."/>
            <person name="Pearson M."/>
            <person name="Roberts A."/>
            <person name="Saif S."/>
            <person name="Shea T."/>
            <person name="Shenoy N."/>
            <person name="Sisk P."/>
            <person name="Stolte C."/>
            <person name="Sykes S."/>
            <person name="Walk T."/>
            <person name="White J."/>
            <person name="Yandava C."/>
            <person name="Haas B."/>
            <person name="Henn M.R."/>
            <person name="Nusbaum C."/>
            <person name="Birren B."/>
        </authorList>
    </citation>
    <scope>NUCLEOTIDE SEQUENCE [LARGE SCALE GENOMIC DNA]</scope>
    <source>
        <strain evidence="7">NA</strain>
    </source>
</reference>
<evidence type="ECO:0000313" key="7">
    <source>
        <dbReference type="Proteomes" id="UP000004810"/>
    </source>
</evidence>
<comment type="caution">
    <text evidence="6">The sequence shown here is derived from an EMBL/GenBank/DDBJ whole genome shotgun (WGS) entry which is preliminary data.</text>
</comment>
<dbReference type="PANTHER" id="PTHR23236">
    <property type="entry name" value="EUKARYOTIC TRANSLATION INITIATION FACTOR 4B/4H"/>
    <property type="match status" value="1"/>
</dbReference>
<dbReference type="PROSITE" id="PS50102">
    <property type="entry name" value="RRM"/>
    <property type="match status" value="2"/>
</dbReference>
<gene>
    <name evidence="6" type="ORF">WUBG_15018</name>
</gene>
<dbReference type="InterPro" id="IPR035979">
    <property type="entry name" value="RBD_domain_sf"/>
</dbReference>
<keyword evidence="2 3" id="KW-0694">RNA-binding</keyword>
<evidence type="ECO:0000256" key="4">
    <source>
        <dbReference type="SAM" id="MobiDB-lite"/>
    </source>
</evidence>
<evidence type="ECO:0000313" key="6">
    <source>
        <dbReference type="EMBL" id="EJW74074.1"/>
    </source>
</evidence>
<dbReference type="EMBL" id="ADBV01012898">
    <property type="protein sequence ID" value="EJW74074.1"/>
    <property type="molecule type" value="Genomic_DNA"/>
</dbReference>
<dbReference type="Pfam" id="PF00076">
    <property type="entry name" value="RRM_1"/>
    <property type="match status" value="2"/>
</dbReference>
<dbReference type="AlphaFoldDB" id="J9EFA3"/>
<feature type="compositionally biased region" description="Basic and acidic residues" evidence="4">
    <location>
        <begin position="1"/>
        <end position="10"/>
    </location>
</feature>
<dbReference type="SMART" id="SM00360">
    <property type="entry name" value="RRM"/>
    <property type="match status" value="2"/>
</dbReference>
<proteinExistence type="predicted"/>
<organism evidence="6 7">
    <name type="scientific">Wuchereria bancrofti</name>
    <dbReference type="NCBI Taxonomy" id="6293"/>
    <lineage>
        <taxon>Eukaryota</taxon>
        <taxon>Metazoa</taxon>
        <taxon>Ecdysozoa</taxon>
        <taxon>Nematoda</taxon>
        <taxon>Chromadorea</taxon>
        <taxon>Rhabditida</taxon>
        <taxon>Spirurina</taxon>
        <taxon>Spiruromorpha</taxon>
        <taxon>Filarioidea</taxon>
        <taxon>Onchocercidae</taxon>
        <taxon>Wuchereria</taxon>
    </lineage>
</organism>
<protein>
    <recommendedName>
        <fullName evidence="5">RRM domain-containing protein</fullName>
    </recommendedName>
</protein>
<evidence type="ECO:0000259" key="5">
    <source>
        <dbReference type="PROSITE" id="PS50102"/>
    </source>
</evidence>
<keyword evidence="1" id="KW-0677">Repeat</keyword>
<evidence type="ECO:0000256" key="1">
    <source>
        <dbReference type="ARBA" id="ARBA00022737"/>
    </source>
</evidence>
<feature type="region of interest" description="Disordered" evidence="4">
    <location>
        <begin position="1"/>
        <end position="45"/>
    </location>
</feature>
<dbReference type="Gene3D" id="3.30.70.330">
    <property type="match status" value="2"/>
</dbReference>
<sequence>MIKVDKKQVDGDGFVVPQLPSQSSKPKTTSSQDLGLQGTSEEASEKRHTVFVSNLDFKLPTERLKEIFPNAKEIRLVYRGMSKLHKGFGYIDFSTEPEARNALKMDRTQIDGRPLYVSEYKPHDKGKNAEFRYSTGLERNKVFVNNVHYDATEEQLKEIFTIFGAVRDIRIVTHKSGKSKGCAYVEFENDNDAAMAVKAGDTGDLILL</sequence>
<feature type="domain" description="RRM" evidence="5">
    <location>
        <begin position="48"/>
        <end position="122"/>
    </location>
</feature>
<dbReference type="GO" id="GO:0003723">
    <property type="term" value="F:RNA binding"/>
    <property type="evidence" value="ECO:0007669"/>
    <property type="project" value="UniProtKB-UniRule"/>
</dbReference>
<evidence type="ECO:0000256" key="3">
    <source>
        <dbReference type="PROSITE-ProRule" id="PRU00176"/>
    </source>
</evidence>
<dbReference type="SUPFAM" id="SSF54928">
    <property type="entry name" value="RNA-binding domain, RBD"/>
    <property type="match status" value="2"/>
</dbReference>
<feature type="non-terminal residue" evidence="6">
    <location>
        <position position="208"/>
    </location>
</feature>
<evidence type="ECO:0000256" key="2">
    <source>
        <dbReference type="ARBA" id="ARBA00022884"/>
    </source>
</evidence>
<dbReference type="PANTHER" id="PTHR23236:SF119">
    <property type="entry name" value="NUCLEAR RNA-BINDING PROTEIN SART-3"/>
    <property type="match status" value="1"/>
</dbReference>
<dbReference type="InterPro" id="IPR012677">
    <property type="entry name" value="Nucleotide-bd_a/b_plait_sf"/>
</dbReference>
<feature type="compositionally biased region" description="Low complexity" evidence="4">
    <location>
        <begin position="20"/>
        <end position="32"/>
    </location>
</feature>
<dbReference type="Proteomes" id="UP000004810">
    <property type="component" value="Unassembled WGS sequence"/>
</dbReference>
<name>J9EFA3_WUCBA</name>